<accession>A0A316UJI7</accession>
<proteinExistence type="predicted"/>
<dbReference type="RefSeq" id="XP_025350535.1">
    <property type="nucleotide sequence ID" value="XM_025491813.1"/>
</dbReference>
<feature type="region of interest" description="Disordered" evidence="1">
    <location>
        <begin position="1"/>
        <end position="29"/>
    </location>
</feature>
<keyword evidence="3" id="KW-1185">Reference proteome</keyword>
<name>A0A316UJI7_9BASI</name>
<evidence type="ECO:0000313" key="2">
    <source>
        <dbReference type="EMBL" id="PWN23375.1"/>
    </source>
</evidence>
<organism evidence="2 3">
    <name type="scientific">Pseudomicrostroma glucosiphilum</name>
    <dbReference type="NCBI Taxonomy" id="1684307"/>
    <lineage>
        <taxon>Eukaryota</taxon>
        <taxon>Fungi</taxon>
        <taxon>Dikarya</taxon>
        <taxon>Basidiomycota</taxon>
        <taxon>Ustilaginomycotina</taxon>
        <taxon>Exobasidiomycetes</taxon>
        <taxon>Microstromatales</taxon>
        <taxon>Microstromatales incertae sedis</taxon>
        <taxon>Pseudomicrostroma</taxon>
    </lineage>
</organism>
<sequence>MSSSEPTASGGATSQTTSTPTVLSSPHPQVRCFSRPFSRFGILPVGGRSTAIKLQQPPNENAVWVLASTPLDEPVKESLKELGGEVKWIIAADAVHSMFTEEWSKAFPEAKCIGVEGLDAKRPNISWAGIYGKDREGTMYGFEEEIQARYFPTFANKDVAFHHVASRSAIVADLLFNLPAKEQYLGSPSKSPSSPVPFLTGMATKFNPFHGLHQTFLWNAGAAAAIPEACVPEGVKLSTPGGSTEERRARFAKDAEIFAAWGAERVIPCHGDVIEGKGREAWLAACKKFLSPEGKSLFEKTASS</sequence>
<dbReference type="PANTHER" id="PTHR33835:SF1">
    <property type="entry name" value="METALLO-BETA-LACTAMASE DOMAIN-CONTAINING PROTEIN"/>
    <property type="match status" value="1"/>
</dbReference>
<feature type="compositionally biased region" description="Low complexity" evidence="1">
    <location>
        <begin position="1"/>
        <end position="21"/>
    </location>
</feature>
<dbReference type="PANTHER" id="PTHR33835">
    <property type="entry name" value="YALI0C07656P"/>
    <property type="match status" value="1"/>
</dbReference>
<reference evidence="2 3" key="1">
    <citation type="journal article" date="2018" name="Mol. Biol. Evol.">
        <title>Broad Genomic Sampling Reveals a Smut Pathogenic Ancestry of the Fungal Clade Ustilaginomycotina.</title>
        <authorList>
            <person name="Kijpornyongpan T."/>
            <person name="Mondo S.J."/>
            <person name="Barry K."/>
            <person name="Sandor L."/>
            <person name="Lee J."/>
            <person name="Lipzen A."/>
            <person name="Pangilinan J."/>
            <person name="LaButti K."/>
            <person name="Hainaut M."/>
            <person name="Henrissat B."/>
            <person name="Grigoriev I.V."/>
            <person name="Spatafora J.W."/>
            <person name="Aime M.C."/>
        </authorList>
    </citation>
    <scope>NUCLEOTIDE SEQUENCE [LARGE SCALE GENOMIC DNA]</scope>
    <source>
        <strain evidence="2 3">MCA 4718</strain>
    </source>
</reference>
<dbReference type="GeneID" id="37013547"/>
<protein>
    <submittedName>
        <fullName evidence="2">Uncharacterized protein</fullName>
    </submittedName>
</protein>
<dbReference type="OrthoDB" id="421671at2759"/>
<evidence type="ECO:0000313" key="3">
    <source>
        <dbReference type="Proteomes" id="UP000245942"/>
    </source>
</evidence>
<evidence type="ECO:0000256" key="1">
    <source>
        <dbReference type="SAM" id="MobiDB-lite"/>
    </source>
</evidence>
<gene>
    <name evidence="2" type="ORF">BCV69DRAFT_280985</name>
</gene>
<dbReference type="InterPro" id="IPR025638">
    <property type="entry name" value="DUF4336"/>
</dbReference>
<dbReference type="EMBL" id="KZ819322">
    <property type="protein sequence ID" value="PWN23375.1"/>
    <property type="molecule type" value="Genomic_DNA"/>
</dbReference>
<dbReference type="AlphaFoldDB" id="A0A316UJI7"/>
<dbReference type="Proteomes" id="UP000245942">
    <property type="component" value="Unassembled WGS sequence"/>
</dbReference>